<keyword evidence="3" id="KW-0813">Transport</keyword>
<dbReference type="FunFam" id="3.40.50.300:FF:003500">
    <property type="entry name" value="ADP-ribosylation factor 1"/>
    <property type="match status" value="1"/>
</dbReference>
<dbReference type="PANTHER" id="PTHR11711">
    <property type="entry name" value="ADP RIBOSYLATION FACTOR-RELATED"/>
    <property type="match status" value="1"/>
</dbReference>
<keyword evidence="14" id="KW-1185">Reference proteome</keyword>
<dbReference type="InterPro" id="IPR027417">
    <property type="entry name" value="P-loop_NTPase"/>
</dbReference>
<evidence type="ECO:0000256" key="3">
    <source>
        <dbReference type="ARBA" id="ARBA00022448"/>
    </source>
</evidence>
<feature type="binding site" evidence="11">
    <location>
        <position position="104"/>
    </location>
    <ligand>
        <name>Mg(2+)</name>
        <dbReference type="ChEBI" id="CHEBI:18420"/>
    </ligand>
</feature>
<keyword evidence="8" id="KW-0333">Golgi apparatus</keyword>
<evidence type="ECO:0000256" key="8">
    <source>
        <dbReference type="ARBA" id="ARBA00023034"/>
    </source>
</evidence>
<evidence type="ECO:0000256" key="6">
    <source>
        <dbReference type="ARBA" id="ARBA00022892"/>
    </source>
</evidence>
<keyword evidence="5" id="KW-0547">Nucleotide-binding</keyword>
<evidence type="ECO:0000256" key="1">
    <source>
        <dbReference type="ARBA" id="ARBA00004555"/>
    </source>
</evidence>
<keyword evidence="4" id="KW-0519">Myristate</keyword>
<evidence type="ECO:0000313" key="13">
    <source>
        <dbReference type="EMBL" id="KAF6433811.1"/>
    </source>
</evidence>
<dbReference type="InterPro" id="IPR006689">
    <property type="entry name" value="Small_GTPase_ARF/SAR"/>
</dbReference>
<feature type="region of interest" description="Disordered" evidence="12">
    <location>
        <begin position="1"/>
        <end position="33"/>
    </location>
</feature>
<dbReference type="SUPFAM" id="SSF52540">
    <property type="entry name" value="P-loop containing nucleoside triphosphate hydrolases"/>
    <property type="match status" value="1"/>
</dbReference>
<organism evidence="13 14">
    <name type="scientific">Molossus molossus</name>
    <name type="common">Pallas' mastiff bat</name>
    <name type="synonym">Vespertilio molossus</name>
    <dbReference type="NCBI Taxonomy" id="27622"/>
    <lineage>
        <taxon>Eukaryota</taxon>
        <taxon>Metazoa</taxon>
        <taxon>Chordata</taxon>
        <taxon>Craniata</taxon>
        <taxon>Vertebrata</taxon>
        <taxon>Euteleostomi</taxon>
        <taxon>Mammalia</taxon>
        <taxon>Eutheria</taxon>
        <taxon>Laurasiatheria</taxon>
        <taxon>Chiroptera</taxon>
        <taxon>Yangochiroptera</taxon>
        <taxon>Molossidae</taxon>
        <taxon>Molossus</taxon>
    </lineage>
</organism>
<dbReference type="GO" id="GO:0016192">
    <property type="term" value="P:vesicle-mediated transport"/>
    <property type="evidence" value="ECO:0007669"/>
    <property type="project" value="UniProtKB-KW"/>
</dbReference>
<sequence length="164" mass="18136">MFSDEDKKKKYRCGGSETNTSEQQQQQHCGHRGDMLHNSDCKRAIPASAETTGFVEMQRAQVSLATVSPSGLQHGEYLCEPLQGLFGQKEMCILMGALDAAGKTTTLYKVKLGEIVTTIPTTGFNVETVEYKDISFTVWAVGSQDKIRPLWPLLPEHTRSHLCG</sequence>
<comment type="caution">
    <text evidence="13">The sequence shown here is derived from an EMBL/GenBank/DDBJ whole genome shotgun (WGS) entry which is preliminary data.</text>
</comment>
<accession>A0A7J8EES4</accession>
<keyword evidence="11" id="KW-0479">Metal-binding</keyword>
<evidence type="ECO:0000256" key="11">
    <source>
        <dbReference type="PIRSR" id="PIRSR606689-2"/>
    </source>
</evidence>
<dbReference type="AlphaFoldDB" id="A0A7J8EES4"/>
<dbReference type="Pfam" id="PF00025">
    <property type="entry name" value="Arf"/>
    <property type="match status" value="1"/>
</dbReference>
<evidence type="ECO:0000256" key="9">
    <source>
        <dbReference type="ARBA" id="ARBA00023134"/>
    </source>
</evidence>
<evidence type="ECO:0000256" key="4">
    <source>
        <dbReference type="ARBA" id="ARBA00022707"/>
    </source>
</evidence>
<evidence type="ECO:0000256" key="5">
    <source>
        <dbReference type="ARBA" id="ARBA00022741"/>
    </source>
</evidence>
<dbReference type="GO" id="GO:0015031">
    <property type="term" value="P:protein transport"/>
    <property type="evidence" value="ECO:0007669"/>
    <property type="project" value="UniProtKB-KW"/>
</dbReference>
<dbReference type="GO" id="GO:0005525">
    <property type="term" value="F:GTP binding"/>
    <property type="evidence" value="ECO:0007669"/>
    <property type="project" value="UniProtKB-KW"/>
</dbReference>
<evidence type="ECO:0000256" key="10">
    <source>
        <dbReference type="ARBA" id="ARBA00023288"/>
    </source>
</evidence>
<evidence type="ECO:0000256" key="12">
    <source>
        <dbReference type="SAM" id="MobiDB-lite"/>
    </source>
</evidence>
<keyword evidence="6" id="KW-0931">ER-Golgi transport</keyword>
<dbReference type="GO" id="GO:0046872">
    <property type="term" value="F:metal ion binding"/>
    <property type="evidence" value="ECO:0007669"/>
    <property type="project" value="UniProtKB-KW"/>
</dbReference>
<proteinExistence type="inferred from homology"/>
<reference evidence="13 14" key="1">
    <citation type="journal article" date="2020" name="Nature">
        <title>Six reference-quality genomes reveal evolution of bat adaptations.</title>
        <authorList>
            <person name="Jebb D."/>
            <person name="Huang Z."/>
            <person name="Pippel M."/>
            <person name="Hughes G.M."/>
            <person name="Lavrichenko K."/>
            <person name="Devanna P."/>
            <person name="Winkler S."/>
            <person name="Jermiin L.S."/>
            <person name="Skirmuntt E.C."/>
            <person name="Katzourakis A."/>
            <person name="Burkitt-Gray L."/>
            <person name="Ray D.A."/>
            <person name="Sullivan K.A.M."/>
            <person name="Roscito J.G."/>
            <person name="Kirilenko B.M."/>
            <person name="Davalos L.M."/>
            <person name="Corthals A.P."/>
            <person name="Power M.L."/>
            <person name="Jones G."/>
            <person name="Ransome R.D."/>
            <person name="Dechmann D.K.N."/>
            <person name="Locatelli A.G."/>
            <person name="Puechmaille S.J."/>
            <person name="Fedrigo O."/>
            <person name="Jarvis E.D."/>
            <person name="Hiller M."/>
            <person name="Vernes S.C."/>
            <person name="Myers E.W."/>
            <person name="Teeling E.C."/>
        </authorList>
    </citation>
    <scope>NUCLEOTIDE SEQUENCE [LARGE SCALE GENOMIC DNA]</scope>
    <source>
        <strain evidence="13">MMolMol1</strain>
        <tissue evidence="13">Muscle</tissue>
    </source>
</reference>
<dbReference type="GO" id="GO:0003924">
    <property type="term" value="F:GTPase activity"/>
    <property type="evidence" value="ECO:0007669"/>
    <property type="project" value="InterPro"/>
</dbReference>
<evidence type="ECO:0000256" key="2">
    <source>
        <dbReference type="ARBA" id="ARBA00010290"/>
    </source>
</evidence>
<keyword evidence="7" id="KW-0653">Protein transport</keyword>
<dbReference type="GO" id="GO:0005794">
    <property type="term" value="C:Golgi apparatus"/>
    <property type="evidence" value="ECO:0007669"/>
    <property type="project" value="UniProtKB-SubCell"/>
</dbReference>
<dbReference type="Proteomes" id="UP000550707">
    <property type="component" value="Unassembled WGS sequence"/>
</dbReference>
<comment type="similarity">
    <text evidence="2">Belongs to the small GTPase superfamily. Arf family.</text>
</comment>
<comment type="subcellular location">
    <subcellularLocation>
        <location evidence="1">Golgi apparatus</location>
    </subcellularLocation>
</comment>
<protein>
    <submittedName>
        <fullName evidence="13">Uncharacterized protein</fullName>
    </submittedName>
</protein>
<gene>
    <name evidence="13" type="ORF">HJG59_008873</name>
</gene>
<evidence type="ECO:0000256" key="7">
    <source>
        <dbReference type="ARBA" id="ARBA00022927"/>
    </source>
</evidence>
<dbReference type="Gene3D" id="3.40.50.300">
    <property type="entry name" value="P-loop containing nucleotide triphosphate hydrolases"/>
    <property type="match status" value="1"/>
</dbReference>
<dbReference type="EMBL" id="JACASF010000014">
    <property type="protein sequence ID" value="KAF6433811.1"/>
    <property type="molecule type" value="Genomic_DNA"/>
</dbReference>
<keyword evidence="9" id="KW-0342">GTP-binding</keyword>
<evidence type="ECO:0000313" key="14">
    <source>
        <dbReference type="Proteomes" id="UP000550707"/>
    </source>
</evidence>
<dbReference type="InParanoid" id="A0A7J8EES4"/>
<dbReference type="InterPro" id="IPR024156">
    <property type="entry name" value="Small_GTPase_ARF"/>
</dbReference>
<keyword evidence="10" id="KW-0449">Lipoprotein</keyword>
<name>A0A7J8EES4_MOLMO</name>
<keyword evidence="11" id="KW-0460">Magnesium</keyword>
<dbReference type="SMART" id="SM00177">
    <property type="entry name" value="ARF"/>
    <property type="match status" value="1"/>
</dbReference>
<feature type="binding site" evidence="11">
    <location>
        <position position="121"/>
    </location>
    <ligand>
        <name>Mg(2+)</name>
        <dbReference type="ChEBI" id="CHEBI:18420"/>
    </ligand>
</feature>